<reference evidence="2 3" key="1">
    <citation type="submission" date="2018-08" db="EMBL/GenBank/DDBJ databases">
        <title>Genomic Encyclopedia of Archaeal and Bacterial Type Strains, Phase II (KMG-II): from individual species to whole genera.</title>
        <authorList>
            <person name="Goeker M."/>
        </authorList>
    </citation>
    <scope>NUCLEOTIDE SEQUENCE [LARGE SCALE GENOMIC DNA]</scope>
    <source>
        <strain evidence="2 3">DSM 5002</strain>
    </source>
</reference>
<keyword evidence="1" id="KW-0812">Transmembrane</keyword>
<dbReference type="AlphaFoldDB" id="A0A397Q4D0"/>
<dbReference type="EMBL" id="QXDF01000001">
    <property type="protein sequence ID" value="RIA55918.1"/>
    <property type="molecule type" value="Genomic_DNA"/>
</dbReference>
<keyword evidence="1" id="KW-0472">Membrane</keyword>
<dbReference type="RefSeq" id="WP_119060764.1">
    <property type="nucleotide sequence ID" value="NZ_QXDF01000001.1"/>
</dbReference>
<feature type="transmembrane region" description="Helical" evidence="1">
    <location>
        <begin position="76"/>
        <end position="93"/>
    </location>
</feature>
<dbReference type="OrthoDB" id="9770600at2"/>
<protein>
    <recommendedName>
        <fullName evidence="4">Membrane protein DUF2157</fullName>
    </recommendedName>
</protein>
<evidence type="ECO:0000256" key="1">
    <source>
        <dbReference type="SAM" id="Phobius"/>
    </source>
</evidence>
<feature type="transmembrane region" description="Helical" evidence="1">
    <location>
        <begin position="311"/>
        <end position="330"/>
    </location>
</feature>
<organism evidence="2 3">
    <name type="scientific">Dichotomicrobium thermohalophilum</name>
    <dbReference type="NCBI Taxonomy" id="933063"/>
    <lineage>
        <taxon>Bacteria</taxon>
        <taxon>Pseudomonadati</taxon>
        <taxon>Pseudomonadota</taxon>
        <taxon>Alphaproteobacteria</taxon>
        <taxon>Hyphomicrobiales</taxon>
        <taxon>Hyphomicrobiaceae</taxon>
        <taxon>Dichotomicrobium</taxon>
    </lineage>
</organism>
<comment type="caution">
    <text evidence="2">The sequence shown here is derived from an EMBL/GenBank/DDBJ whole genome shotgun (WGS) entry which is preliminary data.</text>
</comment>
<keyword evidence="1" id="KW-1133">Transmembrane helix</keyword>
<feature type="transmembrane region" description="Helical" evidence="1">
    <location>
        <begin position="105"/>
        <end position="125"/>
    </location>
</feature>
<dbReference type="Proteomes" id="UP000266273">
    <property type="component" value="Unassembled WGS sequence"/>
</dbReference>
<gene>
    <name evidence="2" type="ORF">BXY53_1005</name>
</gene>
<feature type="transmembrane region" description="Helical" evidence="1">
    <location>
        <begin position="171"/>
        <end position="190"/>
    </location>
</feature>
<evidence type="ECO:0000313" key="2">
    <source>
        <dbReference type="EMBL" id="RIA55918.1"/>
    </source>
</evidence>
<sequence>MPTRDQLDEAVAAGVIGRAEADRLADFLARREAHPAQPEDAEAIRFVRGFHDIFLTIGIALLLTGVAYTVGLVAGTLAFAAVAVVAVALAFYFTRRRRLTLPSIALSLGFGISLGYLVGTFGLALWEAAAPGPFAGPAGGDKDSYAGLCISAAIALSSFGYYLYFRLPFTLGQTAVAVAATAYFLLQVLLPETATAWSTPLFLALGLGTFALAMRYDLRDPARHTRFSDAAFWLHLAAAPMIVNSAMGFVWTTDRASLALGDAVSTIILIAALAVIALIIDRRAILVAGLIYFGVALSVIINRTGMDEASVTAFTVLGLGAALLLLGVGWRRTRQEVVSQLVPAALARRLPTVEPEHA</sequence>
<keyword evidence="3" id="KW-1185">Reference proteome</keyword>
<feature type="transmembrane region" description="Helical" evidence="1">
    <location>
        <begin position="53"/>
        <end position="70"/>
    </location>
</feature>
<accession>A0A397Q4D0</accession>
<evidence type="ECO:0000313" key="3">
    <source>
        <dbReference type="Proteomes" id="UP000266273"/>
    </source>
</evidence>
<feature type="transmembrane region" description="Helical" evidence="1">
    <location>
        <begin position="230"/>
        <end position="251"/>
    </location>
</feature>
<name>A0A397Q4D0_9HYPH</name>
<feature type="transmembrane region" description="Helical" evidence="1">
    <location>
        <begin position="285"/>
        <end position="305"/>
    </location>
</feature>
<feature type="transmembrane region" description="Helical" evidence="1">
    <location>
        <begin position="196"/>
        <end position="218"/>
    </location>
</feature>
<evidence type="ECO:0008006" key="4">
    <source>
        <dbReference type="Google" id="ProtNLM"/>
    </source>
</evidence>
<feature type="transmembrane region" description="Helical" evidence="1">
    <location>
        <begin position="263"/>
        <end position="280"/>
    </location>
</feature>
<proteinExistence type="predicted"/>
<feature type="transmembrane region" description="Helical" evidence="1">
    <location>
        <begin position="145"/>
        <end position="164"/>
    </location>
</feature>